<dbReference type="EMBL" id="BSYO01000026">
    <property type="protein sequence ID" value="GMH23590.1"/>
    <property type="molecule type" value="Genomic_DNA"/>
</dbReference>
<evidence type="ECO:0000313" key="3">
    <source>
        <dbReference type="Proteomes" id="UP001279734"/>
    </source>
</evidence>
<dbReference type="AlphaFoldDB" id="A0AAD3T5W7"/>
<evidence type="ECO:0000313" key="2">
    <source>
        <dbReference type="EMBL" id="GMH23590.1"/>
    </source>
</evidence>
<feature type="region of interest" description="Disordered" evidence="1">
    <location>
        <begin position="55"/>
        <end position="74"/>
    </location>
</feature>
<accession>A0AAD3T5W7</accession>
<organism evidence="2 3">
    <name type="scientific">Nepenthes gracilis</name>
    <name type="common">Slender pitcher plant</name>
    <dbReference type="NCBI Taxonomy" id="150966"/>
    <lineage>
        <taxon>Eukaryota</taxon>
        <taxon>Viridiplantae</taxon>
        <taxon>Streptophyta</taxon>
        <taxon>Embryophyta</taxon>
        <taxon>Tracheophyta</taxon>
        <taxon>Spermatophyta</taxon>
        <taxon>Magnoliopsida</taxon>
        <taxon>eudicotyledons</taxon>
        <taxon>Gunneridae</taxon>
        <taxon>Pentapetalae</taxon>
        <taxon>Caryophyllales</taxon>
        <taxon>Nepenthaceae</taxon>
        <taxon>Nepenthes</taxon>
    </lineage>
</organism>
<name>A0AAD3T5W7_NEPGR</name>
<gene>
    <name evidence="2" type="ORF">Nepgr_025433</name>
</gene>
<reference evidence="2" key="1">
    <citation type="submission" date="2023-05" db="EMBL/GenBank/DDBJ databases">
        <title>Nepenthes gracilis genome sequencing.</title>
        <authorList>
            <person name="Fukushima K."/>
        </authorList>
    </citation>
    <scope>NUCLEOTIDE SEQUENCE</scope>
    <source>
        <strain evidence="2">SING2019-196</strain>
    </source>
</reference>
<sequence length="114" mass="11946">MPIPVPPGTSSLRRFSSSRDLSTPLSFLFISWFSSSTDAEPGIEFSPSFCVNVTEASSQTNPSKKGKASRQESKLGYHGGQAVVSSGGCGCKQALGPGAWFAKMKSSGRAPSKL</sequence>
<dbReference type="Proteomes" id="UP001279734">
    <property type="component" value="Unassembled WGS sequence"/>
</dbReference>
<comment type="caution">
    <text evidence="2">The sequence shown here is derived from an EMBL/GenBank/DDBJ whole genome shotgun (WGS) entry which is preliminary data.</text>
</comment>
<proteinExistence type="predicted"/>
<protein>
    <submittedName>
        <fullName evidence="2">Uncharacterized protein</fullName>
    </submittedName>
</protein>
<keyword evidence="3" id="KW-1185">Reference proteome</keyword>
<evidence type="ECO:0000256" key="1">
    <source>
        <dbReference type="SAM" id="MobiDB-lite"/>
    </source>
</evidence>